<keyword evidence="2" id="KW-1185">Reference proteome</keyword>
<dbReference type="AlphaFoldDB" id="A0A4R4W7N8"/>
<dbReference type="SUPFAM" id="SSF69322">
    <property type="entry name" value="Tricorn protease domain 2"/>
    <property type="match status" value="1"/>
</dbReference>
<dbReference type="EMBL" id="SMKO01000004">
    <property type="protein sequence ID" value="TDD12113.1"/>
    <property type="molecule type" value="Genomic_DNA"/>
</dbReference>
<protein>
    <recommendedName>
        <fullName evidence="3">S9 family peptidase</fullName>
    </recommendedName>
</protein>
<dbReference type="RefSeq" id="WP_132591746.1">
    <property type="nucleotide sequence ID" value="NZ_SMKO01000004.1"/>
</dbReference>
<name>A0A4R4W7N8_9ACTN</name>
<gene>
    <name evidence="1" type="ORF">E1292_03075</name>
</gene>
<sequence>MQRGTIQLHRISLEGGEAEPLTTWQAGIFDYLPLADGRRIAVVAAAPPTDEDERRTAERDDAKVWGEQVPYGRLWLLELKSGRARMVEGLGDRHVVEMAQRPDGGPLAVLSWATPELDPGCLSCELHAVDLETGKVQALGRAALEASAPTWWNTDGCWHLCYLATTPPSPVGGRAVFDLAVPEIGSPGEHRSLTGGMTVCPSGLAQVADGPPLALFADGLDTAIYRLACRSPTPSSLGTSRRPAHSSQLT</sequence>
<proteinExistence type="predicted"/>
<organism evidence="1 2">
    <name type="scientific">Nonomuraea deserti</name>
    <dbReference type="NCBI Taxonomy" id="1848322"/>
    <lineage>
        <taxon>Bacteria</taxon>
        <taxon>Bacillati</taxon>
        <taxon>Actinomycetota</taxon>
        <taxon>Actinomycetes</taxon>
        <taxon>Streptosporangiales</taxon>
        <taxon>Streptosporangiaceae</taxon>
        <taxon>Nonomuraea</taxon>
    </lineage>
</organism>
<evidence type="ECO:0000313" key="1">
    <source>
        <dbReference type="EMBL" id="TDD12113.1"/>
    </source>
</evidence>
<comment type="caution">
    <text evidence="1">The sequence shown here is derived from an EMBL/GenBank/DDBJ whole genome shotgun (WGS) entry which is preliminary data.</text>
</comment>
<reference evidence="1 2" key="1">
    <citation type="submission" date="2019-03" db="EMBL/GenBank/DDBJ databases">
        <title>Draft genome sequences of novel Actinobacteria.</title>
        <authorList>
            <person name="Sahin N."/>
            <person name="Ay H."/>
            <person name="Saygin H."/>
        </authorList>
    </citation>
    <scope>NUCLEOTIDE SEQUENCE [LARGE SCALE GENOMIC DNA]</scope>
    <source>
        <strain evidence="1 2">KC310</strain>
    </source>
</reference>
<evidence type="ECO:0008006" key="3">
    <source>
        <dbReference type="Google" id="ProtNLM"/>
    </source>
</evidence>
<evidence type="ECO:0000313" key="2">
    <source>
        <dbReference type="Proteomes" id="UP000295258"/>
    </source>
</evidence>
<accession>A0A4R4W7N8</accession>
<dbReference type="Proteomes" id="UP000295258">
    <property type="component" value="Unassembled WGS sequence"/>
</dbReference>